<dbReference type="STRING" id="91928.A0A0D2CDD8"/>
<evidence type="ECO:0008006" key="3">
    <source>
        <dbReference type="Google" id="ProtNLM"/>
    </source>
</evidence>
<accession>A0A0D2CDD8</accession>
<reference evidence="1 2" key="1">
    <citation type="submission" date="2015-01" db="EMBL/GenBank/DDBJ databases">
        <title>The Genome Sequence of Exophiala spinifera CBS89968.</title>
        <authorList>
            <consortium name="The Broad Institute Genomics Platform"/>
            <person name="Cuomo C."/>
            <person name="de Hoog S."/>
            <person name="Gorbushina A."/>
            <person name="Stielow B."/>
            <person name="Teixiera M."/>
            <person name="Abouelleil A."/>
            <person name="Chapman S.B."/>
            <person name="Priest M."/>
            <person name="Young S.K."/>
            <person name="Wortman J."/>
            <person name="Nusbaum C."/>
            <person name="Birren B."/>
        </authorList>
    </citation>
    <scope>NUCLEOTIDE SEQUENCE [LARGE SCALE GENOMIC DNA]</scope>
    <source>
        <strain evidence="1 2">CBS 89968</strain>
    </source>
</reference>
<proteinExistence type="predicted"/>
<organism evidence="1 2">
    <name type="scientific">Exophiala spinifera</name>
    <dbReference type="NCBI Taxonomy" id="91928"/>
    <lineage>
        <taxon>Eukaryota</taxon>
        <taxon>Fungi</taxon>
        <taxon>Dikarya</taxon>
        <taxon>Ascomycota</taxon>
        <taxon>Pezizomycotina</taxon>
        <taxon>Eurotiomycetes</taxon>
        <taxon>Chaetothyriomycetidae</taxon>
        <taxon>Chaetothyriales</taxon>
        <taxon>Herpotrichiellaceae</taxon>
        <taxon>Exophiala</taxon>
    </lineage>
</organism>
<dbReference type="VEuPathDB" id="FungiDB:PV08_02099"/>
<dbReference type="EMBL" id="KN847492">
    <property type="protein sequence ID" value="KIW21519.1"/>
    <property type="molecule type" value="Genomic_DNA"/>
</dbReference>
<dbReference type="OrthoDB" id="3758478at2759"/>
<dbReference type="RefSeq" id="XP_016241735.1">
    <property type="nucleotide sequence ID" value="XM_016376459.1"/>
</dbReference>
<name>A0A0D2CDD8_9EURO</name>
<dbReference type="Proteomes" id="UP000053328">
    <property type="component" value="Unassembled WGS sequence"/>
</dbReference>
<dbReference type="Gene3D" id="3.10.450.50">
    <property type="match status" value="1"/>
</dbReference>
<dbReference type="InterPro" id="IPR050977">
    <property type="entry name" value="Fungal_Meroterpenoid_Isomerase"/>
</dbReference>
<dbReference type="GeneID" id="27329182"/>
<dbReference type="PANTHER" id="PTHR39598:SF1">
    <property type="entry name" value="AUSTINOID BIOSYNTHESIS CLUSTERS PROTEIN F-RELATED"/>
    <property type="match status" value="1"/>
</dbReference>
<gene>
    <name evidence="1" type="ORF">PV08_02099</name>
</gene>
<evidence type="ECO:0000313" key="1">
    <source>
        <dbReference type="EMBL" id="KIW21519.1"/>
    </source>
</evidence>
<evidence type="ECO:0000313" key="2">
    <source>
        <dbReference type="Proteomes" id="UP000053328"/>
    </source>
</evidence>
<sequence length="150" mass="16612">MSPLRDQLLKTAQGYLDGLNDPGPDAAGVIALRTPDCTQRILPQNLEQPLHTNQTYQEFMATGAKLMVSMPKFAFNSEPVVDEYARKVVLHMRGKGESPSGPYNNEYFIILSTTEDGTQIKEVVEFLDSQAFTSLVETFRKLAQESAAPS</sequence>
<dbReference type="AlphaFoldDB" id="A0A0D2CDD8"/>
<dbReference type="HOGENOM" id="CLU_108113_3_0_1"/>
<protein>
    <recommendedName>
        <fullName evidence="3">SnoaL-like domain-containing protein</fullName>
    </recommendedName>
</protein>
<keyword evidence="2" id="KW-1185">Reference proteome</keyword>
<dbReference type="PANTHER" id="PTHR39598">
    <property type="entry name" value="AUSTINOL SYNTHESIS PROTEIN F-RELATED"/>
    <property type="match status" value="1"/>
</dbReference>